<dbReference type="KEGG" id="csr:Cspa_c13790"/>
<gene>
    <name evidence="5" type="ORF">Cspa_c13790</name>
</gene>
<evidence type="ECO:0000256" key="2">
    <source>
        <dbReference type="ARBA" id="ARBA00023125"/>
    </source>
</evidence>
<proteinExistence type="predicted"/>
<dbReference type="Proteomes" id="UP000011728">
    <property type="component" value="Chromosome"/>
</dbReference>
<name>M1MK03_9CLOT</name>
<dbReference type="SMART" id="SM00347">
    <property type="entry name" value="HTH_MARR"/>
    <property type="match status" value="1"/>
</dbReference>
<dbReference type="PRINTS" id="PR00598">
    <property type="entry name" value="HTHMARR"/>
</dbReference>
<protein>
    <submittedName>
        <fullName evidence="5">Transcriptional regulator, MarR family</fullName>
    </submittedName>
</protein>
<dbReference type="eggNOG" id="COG1846">
    <property type="taxonomic scope" value="Bacteria"/>
</dbReference>
<organism evidence="5 6">
    <name type="scientific">Clostridium saccharoperbutylacetonicum N1-4(HMT)</name>
    <dbReference type="NCBI Taxonomy" id="931276"/>
    <lineage>
        <taxon>Bacteria</taxon>
        <taxon>Bacillati</taxon>
        <taxon>Bacillota</taxon>
        <taxon>Clostridia</taxon>
        <taxon>Eubacteriales</taxon>
        <taxon>Clostridiaceae</taxon>
        <taxon>Clostridium</taxon>
    </lineage>
</organism>
<dbReference type="PROSITE" id="PS50995">
    <property type="entry name" value="HTH_MARR_2"/>
    <property type="match status" value="1"/>
</dbReference>
<sequence length="140" mass="15991">MSTRDIISLIAVVREKANRFIVQEMSTKEMEGLAPSHGDILSALFEYSSLTMKDLAKKINKDKSTVTALVNKLLNLGYIERTRDIADSRIVYITLTEKGENLKGDFKEISDKLIERVYKDISKSEQEVLINILTKIYNNF</sequence>
<keyword evidence="6" id="KW-1185">Reference proteome</keyword>
<dbReference type="RefSeq" id="WP_015391473.1">
    <property type="nucleotide sequence ID" value="NC_020291.1"/>
</dbReference>
<dbReference type="EMBL" id="CP004121">
    <property type="protein sequence ID" value="AGF55151.1"/>
    <property type="molecule type" value="Genomic_DNA"/>
</dbReference>
<evidence type="ECO:0000313" key="6">
    <source>
        <dbReference type="Proteomes" id="UP000011728"/>
    </source>
</evidence>
<dbReference type="AlphaFoldDB" id="M1MK03"/>
<dbReference type="HOGENOM" id="CLU_083287_18_3_9"/>
<dbReference type="PANTHER" id="PTHR42756:SF1">
    <property type="entry name" value="TRANSCRIPTIONAL REPRESSOR OF EMRAB OPERON"/>
    <property type="match status" value="1"/>
</dbReference>
<dbReference type="Gene3D" id="1.10.10.10">
    <property type="entry name" value="Winged helix-like DNA-binding domain superfamily/Winged helix DNA-binding domain"/>
    <property type="match status" value="1"/>
</dbReference>
<dbReference type="STRING" id="36745.CLSAP_13500"/>
<dbReference type="PANTHER" id="PTHR42756">
    <property type="entry name" value="TRANSCRIPTIONAL REGULATOR, MARR"/>
    <property type="match status" value="1"/>
</dbReference>
<feature type="domain" description="HTH marR-type" evidence="4">
    <location>
        <begin position="3"/>
        <end position="138"/>
    </location>
</feature>
<dbReference type="Pfam" id="PF01047">
    <property type="entry name" value="MarR"/>
    <property type="match status" value="1"/>
</dbReference>
<dbReference type="InterPro" id="IPR000835">
    <property type="entry name" value="HTH_MarR-typ"/>
</dbReference>
<dbReference type="GO" id="GO:0003677">
    <property type="term" value="F:DNA binding"/>
    <property type="evidence" value="ECO:0007669"/>
    <property type="project" value="UniProtKB-KW"/>
</dbReference>
<reference evidence="5 6" key="1">
    <citation type="submission" date="2013-02" db="EMBL/GenBank/DDBJ databases">
        <title>Genome sequence of Clostridium saccharoperbutylacetonicum N1-4(HMT).</title>
        <authorList>
            <person name="Poehlein A."/>
            <person name="Daniel R."/>
        </authorList>
    </citation>
    <scope>NUCLEOTIDE SEQUENCE [LARGE SCALE GENOMIC DNA]</scope>
    <source>
        <strain evidence="6">N1-4(HMT)</strain>
    </source>
</reference>
<dbReference type="GO" id="GO:0003700">
    <property type="term" value="F:DNA-binding transcription factor activity"/>
    <property type="evidence" value="ECO:0007669"/>
    <property type="project" value="InterPro"/>
</dbReference>
<dbReference type="InterPro" id="IPR036390">
    <property type="entry name" value="WH_DNA-bd_sf"/>
</dbReference>
<keyword evidence="2" id="KW-0238">DNA-binding</keyword>
<evidence type="ECO:0000256" key="1">
    <source>
        <dbReference type="ARBA" id="ARBA00023015"/>
    </source>
</evidence>
<dbReference type="OrthoDB" id="9799663at2"/>
<dbReference type="SUPFAM" id="SSF46785">
    <property type="entry name" value="Winged helix' DNA-binding domain"/>
    <property type="match status" value="1"/>
</dbReference>
<dbReference type="PATRIC" id="fig|931276.5.peg.1337"/>
<evidence type="ECO:0000313" key="5">
    <source>
        <dbReference type="EMBL" id="AGF55151.1"/>
    </source>
</evidence>
<evidence type="ECO:0000259" key="4">
    <source>
        <dbReference type="PROSITE" id="PS50995"/>
    </source>
</evidence>
<keyword evidence="3" id="KW-0804">Transcription</keyword>
<keyword evidence="1" id="KW-0805">Transcription regulation</keyword>
<dbReference type="InterPro" id="IPR036388">
    <property type="entry name" value="WH-like_DNA-bd_sf"/>
</dbReference>
<evidence type="ECO:0000256" key="3">
    <source>
        <dbReference type="ARBA" id="ARBA00023163"/>
    </source>
</evidence>
<accession>M1MK03</accession>